<keyword evidence="3" id="KW-0813">Transport</keyword>
<dbReference type="PROSITE" id="PS52015">
    <property type="entry name" value="TONB_CTD"/>
    <property type="match status" value="1"/>
</dbReference>
<comment type="similarity">
    <text evidence="2">Belongs to the TonB family.</text>
</comment>
<keyword evidence="7" id="KW-0653">Protein transport</keyword>
<dbReference type="GO" id="GO:0055085">
    <property type="term" value="P:transmembrane transport"/>
    <property type="evidence" value="ECO:0007669"/>
    <property type="project" value="InterPro"/>
</dbReference>
<protein>
    <recommendedName>
        <fullName evidence="10">TonB C-terminal domain-containing protein</fullName>
    </recommendedName>
</protein>
<evidence type="ECO:0000256" key="2">
    <source>
        <dbReference type="ARBA" id="ARBA00006555"/>
    </source>
</evidence>
<comment type="subcellular location">
    <subcellularLocation>
        <location evidence="1">Cell inner membrane</location>
        <topology evidence="1">Single-pass membrane protein</topology>
        <orientation evidence="1">Periplasmic side</orientation>
    </subcellularLocation>
</comment>
<accession>A0A644WPY8</accession>
<keyword evidence="5" id="KW-0997">Cell inner membrane</keyword>
<keyword evidence="4" id="KW-1003">Cell membrane</keyword>
<keyword evidence="6" id="KW-0812">Transmembrane</keyword>
<gene>
    <name evidence="11" type="ORF">SDC9_52240</name>
</gene>
<dbReference type="Pfam" id="PF03544">
    <property type="entry name" value="TonB_C"/>
    <property type="match status" value="1"/>
</dbReference>
<evidence type="ECO:0000313" key="11">
    <source>
        <dbReference type="EMBL" id="MPM05945.1"/>
    </source>
</evidence>
<evidence type="ECO:0000259" key="10">
    <source>
        <dbReference type="PROSITE" id="PS52015"/>
    </source>
</evidence>
<reference evidence="11" key="1">
    <citation type="submission" date="2019-08" db="EMBL/GenBank/DDBJ databases">
        <authorList>
            <person name="Kucharzyk K."/>
            <person name="Murdoch R.W."/>
            <person name="Higgins S."/>
            <person name="Loffler F."/>
        </authorList>
    </citation>
    <scope>NUCLEOTIDE SEQUENCE</scope>
</reference>
<keyword evidence="8" id="KW-1133">Transmembrane helix</keyword>
<evidence type="ECO:0000256" key="5">
    <source>
        <dbReference type="ARBA" id="ARBA00022519"/>
    </source>
</evidence>
<feature type="domain" description="TonB C-terminal" evidence="10">
    <location>
        <begin position="42"/>
        <end position="136"/>
    </location>
</feature>
<evidence type="ECO:0000256" key="7">
    <source>
        <dbReference type="ARBA" id="ARBA00022927"/>
    </source>
</evidence>
<dbReference type="Gene3D" id="3.30.1150.10">
    <property type="match status" value="1"/>
</dbReference>
<comment type="caution">
    <text evidence="11">The sequence shown here is derived from an EMBL/GenBank/DDBJ whole genome shotgun (WGS) entry which is preliminary data.</text>
</comment>
<evidence type="ECO:0000256" key="1">
    <source>
        <dbReference type="ARBA" id="ARBA00004383"/>
    </source>
</evidence>
<dbReference type="PANTHER" id="PTHR33446:SF2">
    <property type="entry name" value="PROTEIN TONB"/>
    <property type="match status" value="1"/>
</dbReference>
<dbReference type="GO" id="GO:0015031">
    <property type="term" value="P:protein transport"/>
    <property type="evidence" value="ECO:0007669"/>
    <property type="project" value="UniProtKB-KW"/>
</dbReference>
<dbReference type="InterPro" id="IPR006260">
    <property type="entry name" value="TonB/TolA_C"/>
</dbReference>
<evidence type="ECO:0000256" key="9">
    <source>
        <dbReference type="ARBA" id="ARBA00023136"/>
    </source>
</evidence>
<evidence type="ECO:0000256" key="4">
    <source>
        <dbReference type="ARBA" id="ARBA00022475"/>
    </source>
</evidence>
<organism evidence="11">
    <name type="scientific">bioreactor metagenome</name>
    <dbReference type="NCBI Taxonomy" id="1076179"/>
    <lineage>
        <taxon>unclassified sequences</taxon>
        <taxon>metagenomes</taxon>
        <taxon>ecological metagenomes</taxon>
    </lineage>
</organism>
<dbReference type="GO" id="GO:0098797">
    <property type="term" value="C:plasma membrane protein complex"/>
    <property type="evidence" value="ECO:0007669"/>
    <property type="project" value="TreeGrafter"/>
</dbReference>
<evidence type="ECO:0000256" key="6">
    <source>
        <dbReference type="ARBA" id="ARBA00022692"/>
    </source>
</evidence>
<keyword evidence="9" id="KW-0472">Membrane</keyword>
<dbReference type="InterPro" id="IPR037682">
    <property type="entry name" value="TonB_C"/>
</dbReference>
<dbReference type="SUPFAM" id="SSF74653">
    <property type="entry name" value="TolA/TonB C-terminal domain"/>
    <property type="match status" value="1"/>
</dbReference>
<dbReference type="PANTHER" id="PTHR33446">
    <property type="entry name" value="PROTEIN TONB-RELATED"/>
    <property type="match status" value="1"/>
</dbReference>
<dbReference type="NCBIfam" id="TIGR01352">
    <property type="entry name" value="tonB_Cterm"/>
    <property type="match status" value="1"/>
</dbReference>
<evidence type="ECO:0000256" key="3">
    <source>
        <dbReference type="ARBA" id="ARBA00022448"/>
    </source>
</evidence>
<dbReference type="AlphaFoldDB" id="A0A644WPY8"/>
<dbReference type="EMBL" id="VSSQ01001180">
    <property type="protein sequence ID" value="MPM05945.1"/>
    <property type="molecule type" value="Genomic_DNA"/>
</dbReference>
<proteinExistence type="inferred from homology"/>
<dbReference type="InterPro" id="IPR051045">
    <property type="entry name" value="TonB-dependent_transducer"/>
</dbReference>
<evidence type="ECO:0000256" key="8">
    <source>
        <dbReference type="ARBA" id="ARBA00022989"/>
    </source>
</evidence>
<sequence length="136" mass="15085">MKVKAIFRLVVFSLALNLSLGLFAQQNEPIHSSVDDYALAPMDKQEVSNFIYANLTYPQQEIGSGIEGKVIVKFVVEKDGTISNMTIDQSLSTLIDQEAQRVISLIPGKWTPAKINGESVRSYVKLPVLFSDPNKK</sequence>
<dbReference type="GO" id="GO:0031992">
    <property type="term" value="F:energy transducer activity"/>
    <property type="evidence" value="ECO:0007669"/>
    <property type="project" value="TreeGrafter"/>
</dbReference>
<name>A0A644WPY8_9ZZZZ</name>